<evidence type="ECO:0000256" key="3">
    <source>
        <dbReference type="SAM" id="Phobius"/>
    </source>
</evidence>
<evidence type="ECO:0000256" key="1">
    <source>
        <dbReference type="ARBA" id="ARBA00015032"/>
    </source>
</evidence>
<evidence type="ECO:0000256" key="2">
    <source>
        <dbReference type="SAM" id="MobiDB-lite"/>
    </source>
</evidence>
<feature type="region of interest" description="Disordered" evidence="2">
    <location>
        <begin position="94"/>
        <end position="115"/>
    </location>
</feature>
<dbReference type="InterPro" id="IPR019176">
    <property type="entry name" value="Cytochrome_B561-rel"/>
</dbReference>
<dbReference type="RefSeq" id="XP_032810334.1">
    <property type="nucleotide sequence ID" value="XM_032954443.1"/>
</dbReference>
<accession>A0AAJ7WU72</accession>
<dbReference type="PANTHER" id="PTHR21780:SF0">
    <property type="entry name" value="TRANSMEMBRANE PROTEIN 209"/>
    <property type="match status" value="1"/>
</dbReference>
<keyword evidence="3" id="KW-0472">Membrane</keyword>
<reference evidence="5" key="1">
    <citation type="submission" date="2025-08" db="UniProtKB">
        <authorList>
            <consortium name="RefSeq"/>
        </authorList>
    </citation>
    <scope>IDENTIFICATION</scope>
    <source>
        <tissue evidence="5">Sperm</tissue>
    </source>
</reference>
<dbReference type="CTD" id="84928"/>
<keyword evidence="4" id="KW-1185">Reference proteome</keyword>
<dbReference type="Proteomes" id="UP001318040">
    <property type="component" value="Chromosome 14"/>
</dbReference>
<name>A0AAJ7WU72_PETMA</name>
<dbReference type="PROSITE" id="PS51257">
    <property type="entry name" value="PROKAR_LIPOPROTEIN"/>
    <property type="match status" value="1"/>
</dbReference>
<sequence>MAQRREAQGRGVRLAWGLLHLSLAAIACLDLSSKMFAQYFGVNYFMVYYLESALAVLCSVSSLFNLWRYCRCSLPQPPAANGTSPQRAALLSGVSPRRADATPVSSPPPPALQGQSVLSYSPGRAFTPSPRFSPASSLGGSGFPSSLASSSVSSAMSSSAASPVPPYSYSHLGYGQGSPGSPARPMGATSPLESSLDSSGLRLRYRTSPAGPAAVLGPEELITDQKTLHSFMQGEEELQRRRQLGMAEWSVPAGGAGAWAYSQSPAECAQSLRKYAYQPACRSTQPSAHSTDEADAGATTAADEVWAKVGTSRQQLENLDSWVASLRNWISETILVPLVKEVGIVNRHLRRLGCPELQVGESSVPSLRQAVLLKAAAIPTLPRVLLYLDVTANQEYLWERIKDLADGGCMSAFRWNGGGDYRGRKWDADLPTDAVMVMHMLCTYLDSRLPPNPRYPDGKTFTSQHFQRSPNKPDASSQQQGLYIHQISTNPANYQLVYHGTALELPKGRNNLFHTILMFLYIVKTKESGMLGRANLGMSGVNILWIFGEQ</sequence>
<dbReference type="Pfam" id="PF09786">
    <property type="entry name" value="CytochromB561_N"/>
    <property type="match status" value="1"/>
</dbReference>
<dbReference type="PANTHER" id="PTHR21780">
    <property type="entry name" value="TRANSMEMBRANE PROTEIN 209"/>
    <property type="match status" value="1"/>
</dbReference>
<feature type="region of interest" description="Disordered" evidence="2">
    <location>
        <begin position="172"/>
        <end position="198"/>
    </location>
</feature>
<feature type="transmembrane region" description="Helical" evidence="3">
    <location>
        <begin position="47"/>
        <end position="67"/>
    </location>
</feature>
<protein>
    <recommendedName>
        <fullName evidence="1">Transmembrane protein 209</fullName>
    </recommendedName>
</protein>
<feature type="region of interest" description="Disordered" evidence="2">
    <location>
        <begin position="456"/>
        <end position="480"/>
    </location>
</feature>
<evidence type="ECO:0000313" key="4">
    <source>
        <dbReference type="Proteomes" id="UP001318040"/>
    </source>
</evidence>
<keyword evidence="3 5" id="KW-0812">Transmembrane</keyword>
<evidence type="ECO:0000313" key="5">
    <source>
        <dbReference type="RefSeq" id="XP_032810334.1"/>
    </source>
</evidence>
<feature type="compositionally biased region" description="Polar residues" evidence="2">
    <location>
        <begin position="460"/>
        <end position="480"/>
    </location>
</feature>
<organism evidence="4 5">
    <name type="scientific">Petromyzon marinus</name>
    <name type="common">Sea lamprey</name>
    <dbReference type="NCBI Taxonomy" id="7757"/>
    <lineage>
        <taxon>Eukaryota</taxon>
        <taxon>Metazoa</taxon>
        <taxon>Chordata</taxon>
        <taxon>Craniata</taxon>
        <taxon>Vertebrata</taxon>
        <taxon>Cyclostomata</taxon>
        <taxon>Hyperoartia</taxon>
        <taxon>Petromyzontiformes</taxon>
        <taxon>Petromyzontidae</taxon>
        <taxon>Petromyzon</taxon>
    </lineage>
</organism>
<dbReference type="AlphaFoldDB" id="A0AAJ7WU72"/>
<proteinExistence type="predicted"/>
<dbReference type="GeneID" id="116942469"/>
<gene>
    <name evidence="5" type="primary">TMEM209</name>
</gene>
<dbReference type="GO" id="GO:0016020">
    <property type="term" value="C:membrane"/>
    <property type="evidence" value="ECO:0007669"/>
    <property type="project" value="TreeGrafter"/>
</dbReference>
<keyword evidence="3" id="KW-1133">Transmembrane helix</keyword>